<protein>
    <submittedName>
        <fullName evidence="1">Uncharacterized protein</fullName>
    </submittedName>
</protein>
<sequence>MEKPSRVFYTETMRGTKAQKHMVDCTK</sequence>
<reference evidence="1" key="2">
    <citation type="journal article" date="2015" name="Data Brief">
        <title>Shoot transcriptome of the giant reed, Arundo donax.</title>
        <authorList>
            <person name="Barrero R.A."/>
            <person name="Guerrero F.D."/>
            <person name="Moolhuijzen P."/>
            <person name="Goolsby J.A."/>
            <person name="Tidwell J."/>
            <person name="Bellgard S.E."/>
            <person name="Bellgard M.I."/>
        </authorList>
    </citation>
    <scope>NUCLEOTIDE SEQUENCE</scope>
    <source>
        <tissue evidence="1">Shoot tissue taken approximately 20 cm above the soil surface</tissue>
    </source>
</reference>
<dbReference type="EMBL" id="GBRH01269241">
    <property type="protein sequence ID" value="JAD28654.1"/>
    <property type="molecule type" value="Transcribed_RNA"/>
</dbReference>
<name>A0A0A8YPK7_ARUDO</name>
<dbReference type="AlphaFoldDB" id="A0A0A8YPK7"/>
<evidence type="ECO:0000313" key="1">
    <source>
        <dbReference type="EMBL" id="JAD28654.1"/>
    </source>
</evidence>
<proteinExistence type="predicted"/>
<reference evidence="1" key="1">
    <citation type="submission" date="2014-09" db="EMBL/GenBank/DDBJ databases">
        <authorList>
            <person name="Magalhaes I.L.F."/>
            <person name="Oliveira U."/>
            <person name="Santos F.R."/>
            <person name="Vidigal T.H.D.A."/>
            <person name="Brescovit A.D."/>
            <person name="Santos A.J."/>
        </authorList>
    </citation>
    <scope>NUCLEOTIDE SEQUENCE</scope>
    <source>
        <tissue evidence="1">Shoot tissue taken approximately 20 cm above the soil surface</tissue>
    </source>
</reference>
<organism evidence="1">
    <name type="scientific">Arundo donax</name>
    <name type="common">Giant reed</name>
    <name type="synonym">Donax arundinaceus</name>
    <dbReference type="NCBI Taxonomy" id="35708"/>
    <lineage>
        <taxon>Eukaryota</taxon>
        <taxon>Viridiplantae</taxon>
        <taxon>Streptophyta</taxon>
        <taxon>Embryophyta</taxon>
        <taxon>Tracheophyta</taxon>
        <taxon>Spermatophyta</taxon>
        <taxon>Magnoliopsida</taxon>
        <taxon>Liliopsida</taxon>
        <taxon>Poales</taxon>
        <taxon>Poaceae</taxon>
        <taxon>PACMAD clade</taxon>
        <taxon>Arundinoideae</taxon>
        <taxon>Arundineae</taxon>
        <taxon>Arundo</taxon>
    </lineage>
</organism>
<accession>A0A0A8YPK7</accession>